<protein>
    <recommendedName>
        <fullName evidence="4">DEAD-box ATP-dependent RNA helicase 48</fullName>
    </recommendedName>
</protein>
<feature type="compositionally biased region" description="Acidic residues" evidence="1">
    <location>
        <begin position="174"/>
        <end position="184"/>
    </location>
</feature>
<feature type="compositionally biased region" description="Polar residues" evidence="1">
    <location>
        <begin position="396"/>
        <end position="405"/>
    </location>
</feature>
<evidence type="ECO:0000256" key="1">
    <source>
        <dbReference type="SAM" id="MobiDB-lite"/>
    </source>
</evidence>
<dbReference type="PANTHER" id="PTHR37724:SF1">
    <property type="entry name" value="OS02G0564300 PROTEIN"/>
    <property type="match status" value="1"/>
</dbReference>
<dbReference type="OrthoDB" id="1747509at2759"/>
<dbReference type="Gramene" id="OIW18842">
    <property type="protein sequence ID" value="OIW18842"/>
    <property type="gene ID" value="TanjilG_25285"/>
</dbReference>
<dbReference type="Proteomes" id="UP000188354">
    <property type="component" value="Chromosome LG01"/>
</dbReference>
<organism evidence="2 3">
    <name type="scientific">Lupinus angustifolius</name>
    <name type="common">Narrow-leaved blue lupine</name>
    <dbReference type="NCBI Taxonomy" id="3871"/>
    <lineage>
        <taxon>Eukaryota</taxon>
        <taxon>Viridiplantae</taxon>
        <taxon>Streptophyta</taxon>
        <taxon>Embryophyta</taxon>
        <taxon>Tracheophyta</taxon>
        <taxon>Spermatophyta</taxon>
        <taxon>Magnoliopsida</taxon>
        <taxon>eudicotyledons</taxon>
        <taxon>Gunneridae</taxon>
        <taxon>Pentapetalae</taxon>
        <taxon>rosids</taxon>
        <taxon>fabids</taxon>
        <taxon>Fabales</taxon>
        <taxon>Fabaceae</taxon>
        <taxon>Papilionoideae</taxon>
        <taxon>50 kb inversion clade</taxon>
        <taxon>genistoids sensu lato</taxon>
        <taxon>core genistoids</taxon>
        <taxon>Genisteae</taxon>
        <taxon>Lupinus</taxon>
    </lineage>
</organism>
<proteinExistence type="predicted"/>
<evidence type="ECO:0000313" key="2">
    <source>
        <dbReference type="EMBL" id="OIW18842.1"/>
    </source>
</evidence>
<sequence length="519" mass="58443">MNLLIPNLQQQQLSFSKTLSQCHFFCNNNKISQTTLVAKPTIIRMGGGPRTFPGGVSKWQWKRMQAKKAKQLLKARLSRERQIYEMRKRAELKAAVSELERPWEVVEKSPNLFSIGADEQVKVLADRFQKPGGFDMWSDKDGPQLFQTPDELPSARFFPKGVVHSIRPYRKVELDDDDDDDDGENGGSLGGEFSRIINERNFFTKGVDDGSDDGEFSSPLSYGRNEVSGDGRRSKSGYGRNEVNVDGRRSKNGNGRRFLSKGVKGPSGSDGGERSSPFNYERNGMSGDGRSRKNGNERRFMSEGVDDFNGEFSSPLNYQRNGVNVNGRTRKNENGRRFMAKGINDFDGEFSSPMNYGRNGNGRMRNNGDGRRFLSKDIDGPDGEFSSPMNYGRNGVNVNDRTASNENRRRFMSKDDNRLGGSDERRSPPPLKHTRNEVSDDGRMRRDENEKRFMSEDIAGSNRLNTERVGSGRKQRGSNSVRGKNYSRGASGYASRRSRDADSEIYDMGLQQDGSYGFH</sequence>
<feature type="region of interest" description="Disordered" evidence="1">
    <location>
        <begin position="173"/>
        <end position="192"/>
    </location>
</feature>
<feature type="compositionally biased region" description="Low complexity" evidence="1">
    <location>
        <begin position="356"/>
        <end position="365"/>
    </location>
</feature>
<dbReference type="KEGG" id="lang:109352241"/>
<feature type="compositionally biased region" description="Basic and acidic residues" evidence="1">
    <location>
        <begin position="434"/>
        <end position="455"/>
    </location>
</feature>
<accession>A0A4P1RVK8</accession>
<feature type="compositionally biased region" description="Basic and acidic residues" evidence="1">
    <location>
        <begin position="406"/>
        <end position="427"/>
    </location>
</feature>
<evidence type="ECO:0008006" key="4">
    <source>
        <dbReference type="Google" id="ProtNLM"/>
    </source>
</evidence>
<dbReference type="STRING" id="3871.A0A4P1RVK8"/>
<keyword evidence="3" id="KW-1185">Reference proteome</keyword>
<name>A0A4P1RVK8_LUPAN</name>
<feature type="compositionally biased region" description="Basic and acidic residues" evidence="1">
    <location>
        <begin position="366"/>
        <end position="379"/>
    </location>
</feature>
<feature type="region of interest" description="Disordered" evidence="1">
    <location>
        <begin position="356"/>
        <end position="519"/>
    </location>
</feature>
<reference evidence="2 3" key="1">
    <citation type="journal article" date="2017" name="Plant Biotechnol. J.">
        <title>A comprehensive draft genome sequence for lupin (Lupinus angustifolius), an emerging health food: insights into plant-microbe interactions and legume evolution.</title>
        <authorList>
            <person name="Hane J.K."/>
            <person name="Ming Y."/>
            <person name="Kamphuis L.G."/>
            <person name="Nelson M.N."/>
            <person name="Garg G."/>
            <person name="Atkins C.A."/>
            <person name="Bayer P.E."/>
            <person name="Bravo A."/>
            <person name="Bringans S."/>
            <person name="Cannon S."/>
            <person name="Edwards D."/>
            <person name="Foley R."/>
            <person name="Gao L.L."/>
            <person name="Harrison M.J."/>
            <person name="Huang W."/>
            <person name="Hurgobin B."/>
            <person name="Li S."/>
            <person name="Liu C.W."/>
            <person name="McGrath A."/>
            <person name="Morahan G."/>
            <person name="Murray J."/>
            <person name="Weller J."/>
            <person name="Jian J."/>
            <person name="Singh K.B."/>
        </authorList>
    </citation>
    <scope>NUCLEOTIDE SEQUENCE [LARGE SCALE GENOMIC DNA]</scope>
    <source>
        <strain evidence="3">cv. Tanjil</strain>
        <tissue evidence="2">Whole plant</tissue>
    </source>
</reference>
<gene>
    <name evidence="2" type="ORF">TanjilG_25285</name>
</gene>
<evidence type="ECO:0000313" key="3">
    <source>
        <dbReference type="Proteomes" id="UP000188354"/>
    </source>
</evidence>
<feature type="compositionally biased region" description="Low complexity" evidence="1">
    <location>
        <begin position="486"/>
        <end position="495"/>
    </location>
</feature>
<feature type="region of interest" description="Disordered" evidence="1">
    <location>
        <begin position="208"/>
        <end position="297"/>
    </location>
</feature>
<dbReference type="AlphaFoldDB" id="A0A4P1RVK8"/>
<dbReference type="EMBL" id="CM007361">
    <property type="protein sequence ID" value="OIW18842.1"/>
    <property type="molecule type" value="Genomic_DNA"/>
</dbReference>
<dbReference type="PANTHER" id="PTHR37724">
    <property type="entry name" value="OS02G0564300 PROTEIN"/>
    <property type="match status" value="1"/>
</dbReference>